<name>A0A9D2ERU0_9FIRM</name>
<dbReference type="Proteomes" id="UP000824048">
    <property type="component" value="Unassembled WGS sequence"/>
</dbReference>
<evidence type="ECO:0000313" key="2">
    <source>
        <dbReference type="EMBL" id="HIZ42056.1"/>
    </source>
</evidence>
<dbReference type="Gene3D" id="3.40.30.10">
    <property type="entry name" value="Glutaredoxin"/>
    <property type="match status" value="1"/>
</dbReference>
<comment type="caution">
    <text evidence="2">The sequence shown here is derived from an EMBL/GenBank/DDBJ whole genome shotgun (WGS) entry which is preliminary data.</text>
</comment>
<dbReference type="EMBL" id="DXBP01000036">
    <property type="protein sequence ID" value="HIZ42056.1"/>
    <property type="molecule type" value="Genomic_DNA"/>
</dbReference>
<feature type="region of interest" description="Disordered" evidence="1">
    <location>
        <begin position="199"/>
        <end position="239"/>
    </location>
</feature>
<gene>
    <name evidence="2" type="ORF">H9811_05795</name>
</gene>
<accession>A0A9D2ERU0</accession>
<reference evidence="2" key="1">
    <citation type="journal article" date="2021" name="PeerJ">
        <title>Extensive microbial diversity within the chicken gut microbiome revealed by metagenomics and culture.</title>
        <authorList>
            <person name="Gilroy R."/>
            <person name="Ravi A."/>
            <person name="Getino M."/>
            <person name="Pursley I."/>
            <person name="Horton D.L."/>
            <person name="Alikhan N.F."/>
            <person name="Baker D."/>
            <person name="Gharbi K."/>
            <person name="Hall N."/>
            <person name="Watson M."/>
            <person name="Adriaenssens E.M."/>
            <person name="Foster-Nyarko E."/>
            <person name="Jarju S."/>
            <person name="Secka A."/>
            <person name="Antonio M."/>
            <person name="Oren A."/>
            <person name="Chaudhuri R.R."/>
            <person name="La Ragione R."/>
            <person name="Hildebrand F."/>
            <person name="Pallen M.J."/>
        </authorList>
    </citation>
    <scope>NUCLEOTIDE SEQUENCE</scope>
    <source>
        <strain evidence="2">ChiSxjej1B13-11774</strain>
    </source>
</reference>
<reference evidence="2" key="2">
    <citation type="submission" date="2021-04" db="EMBL/GenBank/DDBJ databases">
        <authorList>
            <person name="Gilroy R."/>
        </authorList>
    </citation>
    <scope>NUCLEOTIDE SEQUENCE</scope>
    <source>
        <strain evidence="2">ChiSxjej1B13-11774</strain>
    </source>
</reference>
<dbReference type="SUPFAM" id="SSF52833">
    <property type="entry name" value="Thioredoxin-like"/>
    <property type="match status" value="1"/>
</dbReference>
<evidence type="ECO:0000313" key="3">
    <source>
        <dbReference type="Proteomes" id="UP000824048"/>
    </source>
</evidence>
<protein>
    <submittedName>
        <fullName evidence="2">Redoxin domain-containing protein</fullName>
    </submittedName>
</protein>
<sequence length="260" mass="29192">MAEKIAVGDKLPFFLYDTPYSAQNRFRDLLAAKSPLVLIFMANFGHPITRTFASRYADTYGALRDGALALVVRSRADKLSNSIGPDTLPYPLLCDADGVLYDYLDIPQNSSTLMTYSLEGWRILREAKKQGYRAAKGTPQQLPLTLILDRDGTVLFCHYGASLTDVPEDCEAIQSLLEELELTPEEPDIDVEAFHEVYDSHDTPAYEPEPPERSRRTRHGRRRPAPVDDFAPAERVREYGTPALDKTSVVSLFDDPYADD</sequence>
<evidence type="ECO:0000256" key="1">
    <source>
        <dbReference type="SAM" id="MobiDB-lite"/>
    </source>
</evidence>
<feature type="compositionally biased region" description="Basic and acidic residues" evidence="1">
    <location>
        <begin position="199"/>
        <end position="214"/>
    </location>
</feature>
<organism evidence="2 3">
    <name type="scientific">Candidatus Gemmiger excrementigallinarum</name>
    <dbReference type="NCBI Taxonomy" id="2838609"/>
    <lineage>
        <taxon>Bacteria</taxon>
        <taxon>Bacillati</taxon>
        <taxon>Bacillota</taxon>
        <taxon>Clostridia</taxon>
        <taxon>Eubacteriales</taxon>
        <taxon>Gemmiger</taxon>
    </lineage>
</organism>
<dbReference type="InterPro" id="IPR036249">
    <property type="entry name" value="Thioredoxin-like_sf"/>
</dbReference>
<dbReference type="AlphaFoldDB" id="A0A9D2ERU0"/>
<proteinExistence type="predicted"/>
<feature type="compositionally biased region" description="Basic residues" evidence="1">
    <location>
        <begin position="215"/>
        <end position="224"/>
    </location>
</feature>